<evidence type="ECO:0000313" key="3">
    <source>
        <dbReference type="Proteomes" id="UP000298653"/>
    </source>
</evidence>
<dbReference type="RefSeq" id="WP_175403639.1">
    <property type="nucleotide sequence ID" value="NZ_CP040058.1"/>
</dbReference>
<accession>A0A4V1EGE8</accession>
<reference evidence="2 3" key="1">
    <citation type="submission" date="2019-05" db="EMBL/GenBank/DDBJ databases">
        <title>Complete genome sequencing of Anaerostipes rhamnosivorans.</title>
        <authorList>
            <person name="Bui T.P.N."/>
            <person name="de Vos W.M."/>
        </authorList>
    </citation>
    <scope>NUCLEOTIDE SEQUENCE [LARGE SCALE GENOMIC DNA]</scope>
    <source>
        <strain evidence="2 3">1y2</strain>
    </source>
</reference>
<evidence type="ECO:0000313" key="2">
    <source>
        <dbReference type="EMBL" id="QCP35830.1"/>
    </source>
</evidence>
<keyword evidence="1" id="KW-0175">Coiled coil</keyword>
<dbReference type="KEGG" id="arf:AR1Y2_2376"/>
<feature type="coiled-coil region" evidence="1">
    <location>
        <begin position="160"/>
        <end position="194"/>
    </location>
</feature>
<keyword evidence="3" id="KW-1185">Reference proteome</keyword>
<protein>
    <submittedName>
        <fullName evidence="2">Uncharacterized protein</fullName>
    </submittedName>
</protein>
<name>A0A4V1EGE8_9FIRM</name>
<gene>
    <name evidence="2" type="ORF">AR1Y2_2376</name>
</gene>
<evidence type="ECO:0000256" key="1">
    <source>
        <dbReference type="SAM" id="Coils"/>
    </source>
</evidence>
<sequence length="278" mass="30578">MNIWENAVLTDKGTALQAKLVDGQTLHITKVVSGGAKVPVVNLRQQTNVTDGGKEITLQPVRIEGDKTILPVLLENIGLEEGYDLWQIGIYAQDPEEGEILYCLAQASEAKHIPSATEGPGFSITWDFVIKTSNTAPFEVDVNSVGLVSIEQYQVHAGEIQSLKNSIVNLDERIEDLNADLNSTDLNLNKIKESLPYKVLPTNRKIIDSLDENNGNFIFYINSYDNYGGCDVPGKENYYGIVFAAGGRYSQVLCMGNLNGGLYTRVKINGSWSGWFAK</sequence>
<dbReference type="Proteomes" id="UP000298653">
    <property type="component" value="Chromosome"/>
</dbReference>
<proteinExistence type="predicted"/>
<dbReference type="AlphaFoldDB" id="A0A4V1EGE8"/>
<organism evidence="2 3">
    <name type="scientific">Anaerostipes rhamnosivorans</name>
    <dbReference type="NCBI Taxonomy" id="1229621"/>
    <lineage>
        <taxon>Bacteria</taxon>
        <taxon>Bacillati</taxon>
        <taxon>Bacillota</taxon>
        <taxon>Clostridia</taxon>
        <taxon>Lachnospirales</taxon>
        <taxon>Lachnospiraceae</taxon>
        <taxon>Anaerostipes</taxon>
    </lineage>
</organism>
<dbReference type="EMBL" id="CP040058">
    <property type="protein sequence ID" value="QCP35830.1"/>
    <property type="molecule type" value="Genomic_DNA"/>
</dbReference>